<dbReference type="InterPro" id="IPR029063">
    <property type="entry name" value="SAM-dependent_MTases_sf"/>
</dbReference>
<accession>A0A9X2LFN6</accession>
<protein>
    <submittedName>
        <fullName evidence="4">Class I SAM-dependent methyltransferase</fullName>
    </submittedName>
</protein>
<dbReference type="Pfam" id="PF13649">
    <property type="entry name" value="Methyltransf_25"/>
    <property type="match status" value="1"/>
</dbReference>
<dbReference type="InterPro" id="IPR041698">
    <property type="entry name" value="Methyltransf_25"/>
</dbReference>
<evidence type="ECO:0000256" key="2">
    <source>
        <dbReference type="ARBA" id="ARBA00022679"/>
    </source>
</evidence>
<reference evidence="4" key="1">
    <citation type="submission" date="2022-06" db="EMBL/GenBank/DDBJ databases">
        <title>WGS of actinobacteria.</title>
        <authorList>
            <person name="Thawai C."/>
        </authorList>
    </citation>
    <scope>NUCLEOTIDE SEQUENCE</scope>
    <source>
        <strain evidence="4">AA8</strain>
    </source>
</reference>
<keyword evidence="1 4" id="KW-0489">Methyltransferase</keyword>
<gene>
    <name evidence="4" type="ORF">NQU55_11660</name>
</gene>
<dbReference type="SUPFAM" id="SSF53335">
    <property type="entry name" value="S-adenosyl-L-methionine-dependent methyltransferases"/>
    <property type="match status" value="1"/>
</dbReference>
<dbReference type="Proteomes" id="UP001142374">
    <property type="component" value="Unassembled WGS sequence"/>
</dbReference>
<dbReference type="CDD" id="cd02440">
    <property type="entry name" value="AdoMet_MTases"/>
    <property type="match status" value="1"/>
</dbReference>
<evidence type="ECO:0000256" key="1">
    <source>
        <dbReference type="ARBA" id="ARBA00022603"/>
    </source>
</evidence>
<dbReference type="InterPro" id="IPR051052">
    <property type="entry name" value="Diverse_substrate_MTase"/>
</dbReference>
<keyword evidence="2" id="KW-0808">Transferase</keyword>
<dbReference type="EMBL" id="JANIID010000008">
    <property type="protein sequence ID" value="MCQ8770434.1"/>
    <property type="molecule type" value="Genomic_DNA"/>
</dbReference>
<dbReference type="Gene3D" id="3.40.50.150">
    <property type="entry name" value="Vaccinia Virus protein VP39"/>
    <property type="match status" value="1"/>
</dbReference>
<dbReference type="GO" id="GO:0032259">
    <property type="term" value="P:methylation"/>
    <property type="evidence" value="ECO:0007669"/>
    <property type="project" value="UniProtKB-KW"/>
</dbReference>
<evidence type="ECO:0000313" key="4">
    <source>
        <dbReference type="EMBL" id="MCQ8770434.1"/>
    </source>
</evidence>
<name>A0A9X2LFN6_9ACTN</name>
<evidence type="ECO:0000313" key="5">
    <source>
        <dbReference type="Proteomes" id="UP001142374"/>
    </source>
</evidence>
<organism evidence="4 5">
    <name type="scientific">Streptomyces telluris</name>
    <dbReference type="NCBI Taxonomy" id="2720021"/>
    <lineage>
        <taxon>Bacteria</taxon>
        <taxon>Bacillati</taxon>
        <taxon>Actinomycetota</taxon>
        <taxon>Actinomycetes</taxon>
        <taxon>Kitasatosporales</taxon>
        <taxon>Streptomycetaceae</taxon>
        <taxon>Streptomyces</taxon>
    </lineage>
</organism>
<keyword evidence="5" id="KW-1185">Reference proteome</keyword>
<dbReference type="PANTHER" id="PTHR44942:SF4">
    <property type="entry name" value="METHYLTRANSFERASE TYPE 11 DOMAIN-CONTAINING PROTEIN"/>
    <property type="match status" value="1"/>
</dbReference>
<evidence type="ECO:0000259" key="3">
    <source>
        <dbReference type="Pfam" id="PF13649"/>
    </source>
</evidence>
<feature type="domain" description="Methyltransferase" evidence="3">
    <location>
        <begin position="22"/>
        <end position="112"/>
    </location>
</feature>
<sequence length="190" mass="21066">MPAPAAALLTRSVADIEQPTLLDLGSGTGQVPLALHGVFAQVDIVEPNAGMVAEAKRLLPYLEGPGQTVRLHHAQAEHFTPPSETWRADLVTICRAFHWVSQGTVLRQLDTWTAPQATVAVMGDRSLWTLDNRWAKALRMLIQEFLGDDRRAGPSDIFNPHNRPYADVLAESAFSDVQEYRFNVLLAYRP</sequence>
<proteinExistence type="predicted"/>
<comment type="caution">
    <text evidence="4">The sequence shown here is derived from an EMBL/GenBank/DDBJ whole genome shotgun (WGS) entry which is preliminary data.</text>
</comment>
<dbReference type="GO" id="GO:0008168">
    <property type="term" value="F:methyltransferase activity"/>
    <property type="evidence" value="ECO:0007669"/>
    <property type="project" value="UniProtKB-KW"/>
</dbReference>
<dbReference type="AlphaFoldDB" id="A0A9X2LFN6"/>
<dbReference type="RefSeq" id="WP_168091592.1">
    <property type="nucleotide sequence ID" value="NZ_JAATER010000030.1"/>
</dbReference>
<dbReference type="PANTHER" id="PTHR44942">
    <property type="entry name" value="METHYLTRANSF_11 DOMAIN-CONTAINING PROTEIN"/>
    <property type="match status" value="1"/>
</dbReference>